<accession>A0A9W9LW28</accession>
<keyword evidence="1" id="KW-0732">Signal</keyword>
<sequence length="118" mass="12664">MKLLLAVTSLFAASAAAKYAPGQDCRTNKGCDQNCLGGKWSVIIESGDARMVCDPSTIDTTRYVEASKEEDLTARFKKACNGQKGSDGSPYYEKVFVYPTKEQAVKSSGGNCDVSVFS</sequence>
<protein>
    <submittedName>
        <fullName evidence="2">Uncharacterized protein</fullName>
    </submittedName>
</protein>
<feature type="chain" id="PRO_5040732554" evidence="1">
    <location>
        <begin position="18"/>
        <end position="118"/>
    </location>
</feature>
<evidence type="ECO:0000313" key="3">
    <source>
        <dbReference type="Proteomes" id="UP001146351"/>
    </source>
</evidence>
<feature type="signal peptide" evidence="1">
    <location>
        <begin position="1"/>
        <end position="17"/>
    </location>
</feature>
<reference evidence="2" key="2">
    <citation type="journal article" date="2023" name="IMA Fungus">
        <title>Comparative genomic study of the Penicillium genus elucidates a diverse pangenome and 15 lateral gene transfer events.</title>
        <authorList>
            <person name="Petersen C."/>
            <person name="Sorensen T."/>
            <person name="Nielsen M.R."/>
            <person name="Sondergaard T.E."/>
            <person name="Sorensen J.L."/>
            <person name="Fitzpatrick D.A."/>
            <person name="Frisvad J.C."/>
            <person name="Nielsen K.L."/>
        </authorList>
    </citation>
    <scope>NUCLEOTIDE SEQUENCE</scope>
    <source>
        <strain evidence="2">IBT 21917</strain>
    </source>
</reference>
<name>A0A9W9LW28_9EURO</name>
<proteinExistence type="predicted"/>
<comment type="caution">
    <text evidence="2">The sequence shown here is derived from an EMBL/GenBank/DDBJ whole genome shotgun (WGS) entry which is preliminary data.</text>
</comment>
<evidence type="ECO:0000256" key="1">
    <source>
        <dbReference type="SAM" id="SignalP"/>
    </source>
</evidence>
<evidence type="ECO:0000313" key="2">
    <source>
        <dbReference type="EMBL" id="KAJ5178927.1"/>
    </source>
</evidence>
<organism evidence="2 3">
    <name type="scientific">Penicillium capsulatum</name>
    <dbReference type="NCBI Taxonomy" id="69766"/>
    <lineage>
        <taxon>Eukaryota</taxon>
        <taxon>Fungi</taxon>
        <taxon>Dikarya</taxon>
        <taxon>Ascomycota</taxon>
        <taxon>Pezizomycotina</taxon>
        <taxon>Eurotiomycetes</taxon>
        <taxon>Eurotiomycetidae</taxon>
        <taxon>Eurotiales</taxon>
        <taxon>Aspergillaceae</taxon>
        <taxon>Penicillium</taxon>
    </lineage>
</organism>
<dbReference type="AlphaFoldDB" id="A0A9W9LW28"/>
<gene>
    <name evidence="2" type="ORF">N7492_002137</name>
</gene>
<keyword evidence="3" id="KW-1185">Reference proteome</keyword>
<reference evidence="2" key="1">
    <citation type="submission" date="2022-11" db="EMBL/GenBank/DDBJ databases">
        <authorList>
            <person name="Petersen C."/>
        </authorList>
    </citation>
    <scope>NUCLEOTIDE SEQUENCE</scope>
    <source>
        <strain evidence="2">IBT 21917</strain>
    </source>
</reference>
<dbReference type="Proteomes" id="UP001146351">
    <property type="component" value="Unassembled WGS sequence"/>
</dbReference>
<dbReference type="OrthoDB" id="4361897at2759"/>
<dbReference type="EMBL" id="JAPQKO010000002">
    <property type="protein sequence ID" value="KAJ5178927.1"/>
    <property type="molecule type" value="Genomic_DNA"/>
</dbReference>